<organism evidence="7 8">
    <name type="scientific">Aquamicrobium terrae</name>
    <dbReference type="NCBI Taxonomy" id="1324945"/>
    <lineage>
        <taxon>Bacteria</taxon>
        <taxon>Pseudomonadati</taxon>
        <taxon>Pseudomonadota</taxon>
        <taxon>Alphaproteobacteria</taxon>
        <taxon>Hyphomicrobiales</taxon>
        <taxon>Phyllobacteriaceae</taxon>
        <taxon>Aquamicrobium</taxon>
    </lineage>
</organism>
<evidence type="ECO:0000313" key="8">
    <source>
        <dbReference type="Proteomes" id="UP001549076"/>
    </source>
</evidence>
<keyword evidence="3 5" id="KW-0813">Transport</keyword>
<evidence type="ECO:0000313" key="7">
    <source>
        <dbReference type="EMBL" id="MET3793611.1"/>
    </source>
</evidence>
<proteinExistence type="inferred from homology"/>
<accession>A0ABV2N3I5</accession>
<dbReference type="InterPro" id="IPR011900">
    <property type="entry name" value="GRX_bact"/>
</dbReference>
<feature type="domain" description="Glutaredoxin" evidence="6">
    <location>
        <begin position="4"/>
        <end position="64"/>
    </location>
</feature>
<evidence type="ECO:0000256" key="4">
    <source>
        <dbReference type="ARBA" id="ARBA00022982"/>
    </source>
</evidence>
<evidence type="ECO:0000256" key="1">
    <source>
        <dbReference type="ARBA" id="ARBA00002549"/>
    </source>
</evidence>
<evidence type="ECO:0000256" key="3">
    <source>
        <dbReference type="ARBA" id="ARBA00022448"/>
    </source>
</evidence>
<sequence length="94" mass="10570">MVDVTIYTRAMCGYCTAAKRLLERKGVAYTEHDASFSPELRQEMISRANGRTTFPQIFIGKTHVGGCDDLHALEAEGRLDTLLAEDRSHRALER</sequence>
<dbReference type="NCBIfam" id="TIGR02181">
    <property type="entry name" value="GRX_bact"/>
    <property type="match status" value="1"/>
</dbReference>
<dbReference type="SUPFAM" id="SSF52833">
    <property type="entry name" value="Thioredoxin-like"/>
    <property type="match status" value="1"/>
</dbReference>
<keyword evidence="4 5" id="KW-0249">Electron transport</keyword>
<dbReference type="RefSeq" id="WP_354197632.1">
    <property type="nucleotide sequence ID" value="NZ_JBEPML010000015.1"/>
</dbReference>
<keyword evidence="8" id="KW-1185">Reference proteome</keyword>
<evidence type="ECO:0000256" key="5">
    <source>
        <dbReference type="RuleBase" id="RU364065"/>
    </source>
</evidence>
<evidence type="ECO:0000259" key="6">
    <source>
        <dbReference type="Pfam" id="PF00462"/>
    </source>
</evidence>
<dbReference type="PROSITE" id="PS51354">
    <property type="entry name" value="GLUTAREDOXIN_2"/>
    <property type="match status" value="1"/>
</dbReference>
<reference evidence="7 8" key="1">
    <citation type="submission" date="2024-06" db="EMBL/GenBank/DDBJ databases">
        <title>Genomic Encyclopedia of Type Strains, Phase IV (KMG-IV): sequencing the most valuable type-strain genomes for metagenomic binning, comparative biology and taxonomic classification.</title>
        <authorList>
            <person name="Goeker M."/>
        </authorList>
    </citation>
    <scope>NUCLEOTIDE SEQUENCE [LARGE SCALE GENOMIC DNA]</scope>
    <source>
        <strain evidence="7 8">DSM 27865</strain>
    </source>
</reference>
<comment type="similarity">
    <text evidence="2 5">Belongs to the glutaredoxin family.</text>
</comment>
<gene>
    <name evidence="7" type="ORF">ABID37_003839</name>
</gene>
<dbReference type="Pfam" id="PF00462">
    <property type="entry name" value="Glutaredoxin"/>
    <property type="match status" value="1"/>
</dbReference>
<dbReference type="PRINTS" id="PR00160">
    <property type="entry name" value="GLUTAREDOXIN"/>
</dbReference>
<keyword evidence="5" id="KW-0963">Cytoplasm</keyword>
<dbReference type="Proteomes" id="UP001549076">
    <property type="component" value="Unassembled WGS sequence"/>
</dbReference>
<dbReference type="CDD" id="cd03418">
    <property type="entry name" value="GRX_GRXb_1_3_like"/>
    <property type="match status" value="1"/>
</dbReference>
<protein>
    <recommendedName>
        <fullName evidence="5">Glutaredoxin</fullName>
    </recommendedName>
</protein>
<dbReference type="EMBL" id="JBEPML010000015">
    <property type="protein sequence ID" value="MET3793611.1"/>
    <property type="molecule type" value="Genomic_DNA"/>
</dbReference>
<dbReference type="InterPro" id="IPR002109">
    <property type="entry name" value="Glutaredoxin"/>
</dbReference>
<dbReference type="InterPro" id="IPR036249">
    <property type="entry name" value="Thioredoxin-like_sf"/>
</dbReference>
<keyword evidence="5" id="KW-0676">Redox-active center</keyword>
<dbReference type="PANTHER" id="PTHR45694">
    <property type="entry name" value="GLUTAREDOXIN 2"/>
    <property type="match status" value="1"/>
</dbReference>
<evidence type="ECO:0000256" key="2">
    <source>
        <dbReference type="ARBA" id="ARBA00007787"/>
    </source>
</evidence>
<comment type="function">
    <text evidence="1 5">Has a glutathione-disulfide oxidoreductase activity in the presence of NADPH and glutathione reductase. Reduces low molecular weight disulfides and proteins.</text>
</comment>
<dbReference type="Gene3D" id="3.40.30.10">
    <property type="entry name" value="Glutaredoxin"/>
    <property type="match status" value="1"/>
</dbReference>
<name>A0ABV2N3I5_9HYPH</name>
<comment type="caution">
    <text evidence="7">The sequence shown here is derived from an EMBL/GenBank/DDBJ whole genome shotgun (WGS) entry which is preliminary data.</text>
</comment>
<dbReference type="InterPro" id="IPR014025">
    <property type="entry name" value="Glutaredoxin_subgr"/>
</dbReference>
<dbReference type="PANTHER" id="PTHR45694:SF18">
    <property type="entry name" value="GLUTAREDOXIN-1-RELATED"/>
    <property type="match status" value="1"/>
</dbReference>